<dbReference type="GO" id="GO:0046872">
    <property type="term" value="F:metal ion binding"/>
    <property type="evidence" value="ECO:0007669"/>
    <property type="project" value="UniProtKB-KW"/>
</dbReference>
<accession>A0A7Y9ETS3</accession>
<dbReference type="AlphaFoldDB" id="A0A7Y9ETS3"/>
<organism evidence="4 5">
    <name type="scientific">Microbacterium pseudoresistens</name>
    <dbReference type="NCBI Taxonomy" id="640634"/>
    <lineage>
        <taxon>Bacteria</taxon>
        <taxon>Bacillati</taxon>
        <taxon>Actinomycetota</taxon>
        <taxon>Actinomycetes</taxon>
        <taxon>Micrococcales</taxon>
        <taxon>Microbacteriaceae</taxon>
        <taxon>Microbacterium</taxon>
    </lineage>
</organism>
<proteinExistence type="inferred from homology"/>
<name>A0A7Y9ETS3_9MICO</name>
<dbReference type="InterPro" id="IPR051121">
    <property type="entry name" value="FAH"/>
</dbReference>
<dbReference type="PANTHER" id="PTHR42796:SF4">
    <property type="entry name" value="FUMARYLACETOACETATE HYDROLASE DOMAIN-CONTAINING PROTEIN 2A"/>
    <property type="match status" value="1"/>
</dbReference>
<dbReference type="SUPFAM" id="SSF56529">
    <property type="entry name" value="FAH"/>
    <property type="match status" value="1"/>
</dbReference>
<dbReference type="GO" id="GO:0044281">
    <property type="term" value="P:small molecule metabolic process"/>
    <property type="evidence" value="ECO:0007669"/>
    <property type="project" value="UniProtKB-ARBA"/>
</dbReference>
<dbReference type="Gene3D" id="3.90.850.10">
    <property type="entry name" value="Fumarylacetoacetase-like, C-terminal domain"/>
    <property type="match status" value="1"/>
</dbReference>
<comment type="similarity">
    <text evidence="1">Belongs to the FAH family.</text>
</comment>
<comment type="caution">
    <text evidence="4">The sequence shown here is derived from an EMBL/GenBank/DDBJ whole genome shotgun (WGS) entry which is preliminary data.</text>
</comment>
<dbReference type="EMBL" id="JACCBH010000001">
    <property type="protein sequence ID" value="NYD53778.1"/>
    <property type="molecule type" value="Genomic_DNA"/>
</dbReference>
<evidence type="ECO:0000259" key="3">
    <source>
        <dbReference type="Pfam" id="PF01557"/>
    </source>
</evidence>
<evidence type="ECO:0000313" key="4">
    <source>
        <dbReference type="EMBL" id="NYD53778.1"/>
    </source>
</evidence>
<evidence type="ECO:0000256" key="1">
    <source>
        <dbReference type="ARBA" id="ARBA00010211"/>
    </source>
</evidence>
<reference evidence="4 5" key="1">
    <citation type="submission" date="2020-07" db="EMBL/GenBank/DDBJ databases">
        <title>Sequencing the genomes of 1000 actinobacteria strains.</title>
        <authorList>
            <person name="Klenk H.-P."/>
        </authorList>
    </citation>
    <scope>NUCLEOTIDE SEQUENCE [LARGE SCALE GENOMIC DNA]</scope>
    <source>
        <strain evidence="4 5">DSM 22185</strain>
    </source>
</reference>
<evidence type="ECO:0000256" key="2">
    <source>
        <dbReference type="ARBA" id="ARBA00022723"/>
    </source>
</evidence>
<dbReference type="GO" id="GO:0003824">
    <property type="term" value="F:catalytic activity"/>
    <property type="evidence" value="ECO:0007669"/>
    <property type="project" value="InterPro"/>
</dbReference>
<dbReference type="InterPro" id="IPR011234">
    <property type="entry name" value="Fumarylacetoacetase-like_C"/>
</dbReference>
<gene>
    <name evidence="4" type="ORF">BKA02_000833</name>
</gene>
<protein>
    <submittedName>
        <fullName evidence="4">2-keto-4-pentenoate hydratase/2-oxohepta-3-ene-1,7-dioic acid hydratase in catechol pathway</fullName>
    </submittedName>
</protein>
<dbReference type="PANTHER" id="PTHR42796">
    <property type="entry name" value="FUMARYLACETOACETATE HYDROLASE DOMAIN-CONTAINING PROTEIN 2A-RELATED"/>
    <property type="match status" value="1"/>
</dbReference>
<dbReference type="Proteomes" id="UP000552045">
    <property type="component" value="Unassembled WGS sequence"/>
</dbReference>
<dbReference type="Pfam" id="PF01557">
    <property type="entry name" value="FAA_hydrolase"/>
    <property type="match status" value="1"/>
</dbReference>
<dbReference type="RefSeq" id="WP_218844440.1">
    <property type="nucleotide sequence ID" value="NZ_BAABLC010000007.1"/>
</dbReference>
<evidence type="ECO:0000313" key="5">
    <source>
        <dbReference type="Proteomes" id="UP000552045"/>
    </source>
</evidence>
<sequence length="297" mass="31833">MATPNWSIAQYRMPGEMRVRAGILMDGSVRALPAGWPLVAVDIFDDWERWSTQLRDLDVHSLPLVIGAELAAPITFPRKVLCAGANFYDHAAEMGTATPDPAAPPFFFLKPPTTTVVGPFDDVRVPDLAHAGLDWEIELAAVIGRRARDVAPDEAPGVVAGYTVSNDLSARARFPRPSAVQAPFAWDWLGHKALDDSCPLGPGVVPAWMIDDPQELAMRLSVDGVIKQDSSTSDMVVPVARLISAASRWVTLEPGDVVLTGTPAGVGMPRQDFLGDGARVRAEIEGIGAIENKIVGV</sequence>
<dbReference type="InterPro" id="IPR036663">
    <property type="entry name" value="Fumarylacetoacetase_C_sf"/>
</dbReference>
<keyword evidence="5" id="KW-1185">Reference proteome</keyword>
<keyword evidence="2" id="KW-0479">Metal-binding</keyword>
<feature type="domain" description="Fumarylacetoacetase-like C-terminal" evidence="3">
    <location>
        <begin position="79"/>
        <end position="295"/>
    </location>
</feature>